<feature type="transmembrane region" description="Helical" evidence="6">
    <location>
        <begin position="467"/>
        <end position="486"/>
    </location>
</feature>
<dbReference type="Pfam" id="PF00083">
    <property type="entry name" value="Sugar_tr"/>
    <property type="match status" value="1"/>
</dbReference>
<feature type="transmembrane region" description="Helical" evidence="6">
    <location>
        <begin position="168"/>
        <end position="188"/>
    </location>
</feature>
<feature type="transmembrane region" description="Helical" evidence="6">
    <location>
        <begin position="227"/>
        <end position="245"/>
    </location>
</feature>
<comment type="subcellular location">
    <subcellularLocation>
        <location evidence="1">Membrane</location>
        <topology evidence="1">Multi-pass membrane protein</topology>
    </subcellularLocation>
</comment>
<feature type="transmembrane region" description="Helical" evidence="6">
    <location>
        <begin position="498"/>
        <end position="517"/>
    </location>
</feature>
<feature type="transmembrane region" description="Helical" evidence="6">
    <location>
        <begin position="364"/>
        <end position="384"/>
    </location>
</feature>
<feature type="region of interest" description="Disordered" evidence="5">
    <location>
        <begin position="1"/>
        <end position="42"/>
    </location>
</feature>
<dbReference type="EMBL" id="AXCM01000209">
    <property type="status" value="NOT_ANNOTATED_CDS"/>
    <property type="molecule type" value="Genomic_DNA"/>
</dbReference>
<evidence type="ECO:0000256" key="4">
    <source>
        <dbReference type="ARBA" id="ARBA00023136"/>
    </source>
</evidence>
<evidence type="ECO:0000313" key="8">
    <source>
        <dbReference type="EnsemblMetazoa" id="ACUA029179-PA"/>
    </source>
</evidence>
<dbReference type="Gene3D" id="1.20.1250.20">
    <property type="entry name" value="MFS general substrate transporter like domains"/>
    <property type="match status" value="1"/>
</dbReference>
<feature type="domain" description="Major facilitator superfamily (MFS) profile" evidence="7">
    <location>
        <begin position="72"/>
        <end position="521"/>
    </location>
</feature>
<dbReference type="PANTHER" id="PTHR48021">
    <property type="match status" value="1"/>
</dbReference>
<evidence type="ECO:0000256" key="1">
    <source>
        <dbReference type="ARBA" id="ARBA00004141"/>
    </source>
</evidence>
<evidence type="ECO:0000256" key="5">
    <source>
        <dbReference type="SAM" id="MobiDB-lite"/>
    </source>
</evidence>
<dbReference type="PROSITE" id="PS50850">
    <property type="entry name" value="MFS"/>
    <property type="match status" value="1"/>
</dbReference>
<feature type="transmembrane region" description="Helical" evidence="6">
    <location>
        <begin position="143"/>
        <end position="162"/>
    </location>
</feature>
<dbReference type="PANTHER" id="PTHR48021:SF32">
    <property type="entry name" value="FACILITATED TREHALOSE TRANSPORTER TRET1-2 HOMOLOG-LIKE PROTEIN"/>
    <property type="match status" value="1"/>
</dbReference>
<dbReference type="InterPro" id="IPR005828">
    <property type="entry name" value="MFS_sugar_transport-like"/>
</dbReference>
<name>A0A3F2YVF4_9DIPT</name>
<feature type="transmembrane region" description="Helical" evidence="6">
    <location>
        <begin position="427"/>
        <end position="455"/>
    </location>
</feature>
<evidence type="ECO:0000313" key="9">
    <source>
        <dbReference type="Proteomes" id="UP000075883"/>
    </source>
</evidence>
<reference evidence="8" key="2">
    <citation type="submission" date="2020-05" db="UniProtKB">
        <authorList>
            <consortium name="EnsemblMetazoa"/>
        </authorList>
    </citation>
    <scope>IDENTIFICATION</scope>
    <source>
        <strain evidence="8">A-37</strain>
    </source>
</reference>
<dbReference type="GO" id="GO:0022857">
    <property type="term" value="F:transmembrane transporter activity"/>
    <property type="evidence" value="ECO:0007669"/>
    <property type="project" value="InterPro"/>
</dbReference>
<feature type="transmembrane region" description="Helical" evidence="6">
    <location>
        <begin position="114"/>
        <end position="131"/>
    </location>
</feature>
<accession>A0A3F2YVF4</accession>
<dbReference type="GO" id="GO:0016020">
    <property type="term" value="C:membrane"/>
    <property type="evidence" value="ECO:0007669"/>
    <property type="project" value="UniProtKB-SubCell"/>
</dbReference>
<dbReference type="InterPro" id="IPR050549">
    <property type="entry name" value="MFS_Trehalose_Transporter"/>
</dbReference>
<keyword evidence="9" id="KW-1185">Reference proteome</keyword>
<dbReference type="STRING" id="139723.A0A3F2YVF4"/>
<evidence type="ECO:0000259" key="7">
    <source>
        <dbReference type="PROSITE" id="PS50850"/>
    </source>
</evidence>
<protein>
    <recommendedName>
        <fullName evidence="7">Major facilitator superfamily (MFS) profile domain-containing protein</fullName>
    </recommendedName>
</protein>
<feature type="transmembrane region" description="Helical" evidence="6">
    <location>
        <begin position="200"/>
        <end position="221"/>
    </location>
</feature>
<reference evidence="9" key="1">
    <citation type="submission" date="2013-09" db="EMBL/GenBank/DDBJ databases">
        <title>The Genome Sequence of Anopheles culicifacies species A.</title>
        <authorList>
            <consortium name="The Broad Institute Genomics Platform"/>
            <person name="Neafsey D.E."/>
            <person name="Besansky N."/>
            <person name="Howell P."/>
            <person name="Walton C."/>
            <person name="Young S.K."/>
            <person name="Zeng Q."/>
            <person name="Gargeya S."/>
            <person name="Fitzgerald M."/>
            <person name="Haas B."/>
            <person name="Abouelleil A."/>
            <person name="Allen A.W."/>
            <person name="Alvarado L."/>
            <person name="Arachchi H.M."/>
            <person name="Berlin A.M."/>
            <person name="Chapman S.B."/>
            <person name="Gainer-Dewar J."/>
            <person name="Goldberg J."/>
            <person name="Griggs A."/>
            <person name="Gujja S."/>
            <person name="Hansen M."/>
            <person name="Howarth C."/>
            <person name="Imamovic A."/>
            <person name="Ireland A."/>
            <person name="Larimer J."/>
            <person name="McCowan C."/>
            <person name="Murphy C."/>
            <person name="Pearson M."/>
            <person name="Poon T.W."/>
            <person name="Priest M."/>
            <person name="Roberts A."/>
            <person name="Saif S."/>
            <person name="Shea T."/>
            <person name="Sisk P."/>
            <person name="Sykes S."/>
            <person name="Wortman J."/>
            <person name="Nusbaum C."/>
            <person name="Birren B."/>
        </authorList>
    </citation>
    <scope>NUCLEOTIDE SEQUENCE [LARGE SCALE GENOMIC DNA]</scope>
    <source>
        <strain evidence="9">A-37</strain>
    </source>
</reference>
<evidence type="ECO:0000256" key="3">
    <source>
        <dbReference type="ARBA" id="ARBA00022989"/>
    </source>
</evidence>
<keyword evidence="4 6" id="KW-0472">Membrane</keyword>
<evidence type="ECO:0000256" key="6">
    <source>
        <dbReference type="SAM" id="Phobius"/>
    </source>
</evidence>
<dbReference type="AlphaFoldDB" id="A0A3F2YVF4"/>
<keyword evidence="3 6" id="KW-1133">Transmembrane helix</keyword>
<dbReference type="EnsemblMetazoa" id="ACUA029179-RA">
    <property type="protein sequence ID" value="ACUA029179-PA"/>
    <property type="gene ID" value="ACUA029179"/>
</dbReference>
<dbReference type="Proteomes" id="UP000075883">
    <property type="component" value="Unassembled WGS sequence"/>
</dbReference>
<feature type="transmembrane region" description="Helical" evidence="6">
    <location>
        <begin position="324"/>
        <end position="344"/>
    </location>
</feature>
<proteinExistence type="predicted"/>
<organism evidence="8 9">
    <name type="scientific">Anopheles culicifacies</name>
    <dbReference type="NCBI Taxonomy" id="139723"/>
    <lineage>
        <taxon>Eukaryota</taxon>
        <taxon>Metazoa</taxon>
        <taxon>Ecdysozoa</taxon>
        <taxon>Arthropoda</taxon>
        <taxon>Hexapoda</taxon>
        <taxon>Insecta</taxon>
        <taxon>Pterygota</taxon>
        <taxon>Neoptera</taxon>
        <taxon>Endopterygota</taxon>
        <taxon>Diptera</taxon>
        <taxon>Nematocera</taxon>
        <taxon>Culicoidea</taxon>
        <taxon>Culicidae</taxon>
        <taxon>Anophelinae</taxon>
        <taxon>Anopheles</taxon>
        <taxon>culicifacies species complex</taxon>
    </lineage>
</organism>
<sequence>MAPTENGSGGSKKSIGLPETLNGVEDEERKDHHDLEAQPLSTELASEKLTVTTSLPNKPLTTVGWKDAYQQVLATCLVNLIVVQAGINMTYSAILLPQLSEPDSPILIGRNEASWIASVVTIALPLGSLVVGQLMDQFGRKKISLATCIPFALGWILIAGASNVVMIYVARIILGTSGGLTTVALVYVSEISHVSLRPMLLCANSVFVSFGILLTCVLAVFFDWRAIAYIFAGFSVVTFLLILLIPESPHWLVTFTKKDPTKARSVLYWLYRDKKLAEEQFQQIAANTTPTRQPHVATGKAKSAINTLSLKVFLQPRVYRPMTILLLVFLFQQLSGAYVLIFYALNVFQEINETTLEGEQGATFNQYTALVVLGLIRFIMSIITSGCSRKYGRRPLLCISGLAMGVCMTIGGLYLDLFHNRMGNAVVGSYVLLACVLGFVCFSALGYLVLPWTMIGELLPTDVKGKLGGLTVSVAYVLMFGVVKIFPYLLEQVSIRGIFYLYAATSFTGVAYVYCYVPETFGKSFAEIERHFTDKHHRRRETTQSCAT</sequence>
<evidence type="ECO:0000256" key="2">
    <source>
        <dbReference type="ARBA" id="ARBA00022692"/>
    </source>
</evidence>
<dbReference type="InterPro" id="IPR020846">
    <property type="entry name" value="MFS_dom"/>
</dbReference>
<dbReference type="InterPro" id="IPR036259">
    <property type="entry name" value="MFS_trans_sf"/>
</dbReference>
<dbReference type="PROSITE" id="PS00216">
    <property type="entry name" value="SUGAR_TRANSPORT_1"/>
    <property type="match status" value="1"/>
</dbReference>
<dbReference type="FunFam" id="1.20.1250.20:FF:000249">
    <property type="entry name" value="facilitated trehalose transporter Tret1"/>
    <property type="match status" value="1"/>
</dbReference>
<keyword evidence="2 6" id="KW-0812">Transmembrane</keyword>
<dbReference type="VEuPathDB" id="VectorBase:ACUA029179"/>
<dbReference type="SUPFAM" id="SSF103473">
    <property type="entry name" value="MFS general substrate transporter"/>
    <property type="match status" value="1"/>
</dbReference>
<dbReference type="InterPro" id="IPR005829">
    <property type="entry name" value="Sugar_transporter_CS"/>
</dbReference>
<feature type="transmembrane region" description="Helical" evidence="6">
    <location>
        <begin position="396"/>
        <end position="415"/>
    </location>
</feature>
<feature type="transmembrane region" description="Helical" evidence="6">
    <location>
        <begin position="72"/>
        <end position="94"/>
    </location>
</feature>
<feature type="compositionally biased region" description="Basic and acidic residues" evidence="5">
    <location>
        <begin position="27"/>
        <end position="36"/>
    </location>
</feature>